<dbReference type="InterPro" id="IPR011990">
    <property type="entry name" value="TPR-like_helical_dom_sf"/>
</dbReference>
<dbReference type="PROSITE" id="PS51375">
    <property type="entry name" value="PPR"/>
    <property type="match status" value="3"/>
</dbReference>
<dbReference type="PANTHER" id="PTHR47926">
    <property type="entry name" value="PENTATRICOPEPTIDE REPEAT-CONTAINING PROTEIN"/>
    <property type="match status" value="1"/>
</dbReference>
<dbReference type="PANTHER" id="PTHR47926:SF365">
    <property type="entry name" value="DYW DOMAIN-CONTAINING PROTEIN"/>
    <property type="match status" value="1"/>
</dbReference>
<dbReference type="NCBIfam" id="TIGR00756">
    <property type="entry name" value="PPR"/>
    <property type="match status" value="3"/>
</dbReference>
<dbReference type="EMBL" id="OIVN01006348">
    <property type="protein sequence ID" value="SPD31171.1"/>
    <property type="molecule type" value="Genomic_DNA"/>
</dbReference>
<proteinExistence type="predicted"/>
<evidence type="ECO:0008006" key="4">
    <source>
        <dbReference type="Google" id="ProtNLM"/>
    </source>
</evidence>
<dbReference type="InterPro" id="IPR046960">
    <property type="entry name" value="PPR_At4g14850-like_plant"/>
</dbReference>
<feature type="repeat" description="PPR" evidence="2">
    <location>
        <begin position="224"/>
        <end position="254"/>
    </location>
</feature>
<evidence type="ECO:0000256" key="2">
    <source>
        <dbReference type="PROSITE-ProRule" id="PRU00708"/>
    </source>
</evidence>
<organism evidence="3">
    <name type="scientific">Fagus sylvatica</name>
    <name type="common">Beechnut</name>
    <dbReference type="NCBI Taxonomy" id="28930"/>
    <lineage>
        <taxon>Eukaryota</taxon>
        <taxon>Viridiplantae</taxon>
        <taxon>Streptophyta</taxon>
        <taxon>Embryophyta</taxon>
        <taxon>Tracheophyta</taxon>
        <taxon>Spermatophyta</taxon>
        <taxon>Magnoliopsida</taxon>
        <taxon>eudicotyledons</taxon>
        <taxon>Gunneridae</taxon>
        <taxon>Pentapetalae</taxon>
        <taxon>rosids</taxon>
        <taxon>fabids</taxon>
        <taxon>Fagales</taxon>
        <taxon>Fagaceae</taxon>
        <taxon>Fagus</taxon>
    </lineage>
</organism>
<evidence type="ECO:0000313" key="3">
    <source>
        <dbReference type="EMBL" id="SPD31171.1"/>
    </source>
</evidence>
<dbReference type="GO" id="GO:0003723">
    <property type="term" value="F:RNA binding"/>
    <property type="evidence" value="ECO:0007669"/>
    <property type="project" value="InterPro"/>
</dbReference>
<reference evidence="3" key="1">
    <citation type="submission" date="2018-02" db="EMBL/GenBank/DDBJ databases">
        <authorList>
            <person name="Cohen D.B."/>
            <person name="Kent A.D."/>
        </authorList>
    </citation>
    <scope>NUCLEOTIDE SEQUENCE</scope>
</reference>
<feature type="repeat" description="PPR" evidence="2">
    <location>
        <begin position="255"/>
        <end position="289"/>
    </location>
</feature>
<gene>
    <name evidence="3" type="ORF">FSB_LOCUS59053</name>
</gene>
<keyword evidence="1" id="KW-0677">Repeat</keyword>
<name>A0A2N9J4A6_FAGSY</name>
<dbReference type="Gene3D" id="1.25.40.10">
    <property type="entry name" value="Tetratricopeptide repeat domain"/>
    <property type="match status" value="3"/>
</dbReference>
<dbReference type="Pfam" id="PF13041">
    <property type="entry name" value="PPR_2"/>
    <property type="match status" value="1"/>
</dbReference>
<sequence>MDTRQTWNSKLNQNQYPNEWQELPLFDSGNSILTTKTNLSSSSPFSSDTGTSLTLYHRRCLLLQACQNVRCQNMRQLFQIQAHFITSGLFHNPFWAGKVLHYSSDFGDIDYTLLVFRYIDFPDRLCINTVIKAYSKSCISYQAVVFYFECLRNGFLPNSYTFVPLVGSCAKMGCVKSGKECHGQAIKNGVDCVLPVQNSLIHMYSCCEDIELAFKVFVGISKRDLISWNSIVDGYARIGNLGVAHQMFDLMPERNLISWNIMINGYLKGGNPGCGLKLFREMVKMGLRGSDTTMVGVLTACGQSARLKEGRSAHGFLIRMFLRPSIIIDTALIDMYSRCKRVDAASKVFERMANRNLVCWNAMILGHCLHGNPEDGLILFGEMLGRTRSKHGEINLGENSRPGKGEEGIIPDEITFIGVLCACARAGFLTEGGDYFSQMIDVYSIKPNFAHYWCMANLYANAGLIQKAEEILRNMPEDEDKSSESLLWANLLGSCRFLGDVSLGERIAKSLINMDPQKPSYYQLLLNVYAVAGRWEDVARVKEMMKDQKVGRLPGCNLIDLKDIVHKLKVGDYWQEGMEEVSMMMGELAQKSSLLSTELKRSPVHNTKTGI</sequence>
<dbReference type="FunFam" id="1.25.40.10:FF:001237">
    <property type="entry name" value="Pentatricopeptide repeat-containing protein"/>
    <property type="match status" value="1"/>
</dbReference>
<dbReference type="Pfam" id="PF20431">
    <property type="entry name" value="E_motif"/>
    <property type="match status" value="1"/>
</dbReference>
<dbReference type="GO" id="GO:0009451">
    <property type="term" value="P:RNA modification"/>
    <property type="evidence" value="ECO:0007669"/>
    <property type="project" value="InterPro"/>
</dbReference>
<protein>
    <recommendedName>
        <fullName evidence="4">Pentatricopeptide repeat-containing protein</fullName>
    </recommendedName>
</protein>
<feature type="repeat" description="PPR" evidence="2">
    <location>
        <begin position="356"/>
        <end position="386"/>
    </location>
</feature>
<accession>A0A2N9J4A6</accession>
<dbReference type="AlphaFoldDB" id="A0A2N9J4A6"/>
<evidence type="ECO:0000256" key="1">
    <source>
        <dbReference type="ARBA" id="ARBA00022737"/>
    </source>
</evidence>
<dbReference type="InterPro" id="IPR046848">
    <property type="entry name" value="E_motif"/>
</dbReference>
<dbReference type="InterPro" id="IPR002885">
    <property type="entry name" value="PPR_rpt"/>
</dbReference>
<dbReference type="Pfam" id="PF01535">
    <property type="entry name" value="PPR"/>
    <property type="match status" value="4"/>
</dbReference>